<feature type="domain" description="Peptidase M16 N-terminal" evidence="9">
    <location>
        <begin position="47"/>
        <end position="171"/>
    </location>
</feature>
<evidence type="ECO:0000256" key="4">
    <source>
        <dbReference type="ARBA" id="ARBA00022723"/>
    </source>
</evidence>
<dbReference type="InterPro" id="IPR001431">
    <property type="entry name" value="Pept_M16_Zn_BS"/>
</dbReference>
<keyword evidence="3" id="KW-0645">Protease</keyword>
<accession>A0A1D7QBI2</accession>
<keyword evidence="6" id="KW-0862">Zinc</keyword>
<dbReference type="PANTHER" id="PTHR43690">
    <property type="entry name" value="NARDILYSIN"/>
    <property type="match status" value="1"/>
</dbReference>
<protein>
    <recommendedName>
        <fullName evidence="13">Zinc protease</fullName>
    </recommendedName>
</protein>
<dbReference type="InterPro" id="IPR011765">
    <property type="entry name" value="Pept_M16_N"/>
</dbReference>
<comment type="similarity">
    <text evidence="2 8">Belongs to the peptidase M16 family.</text>
</comment>
<keyword evidence="4" id="KW-0479">Metal-binding</keyword>
<evidence type="ECO:0000256" key="2">
    <source>
        <dbReference type="ARBA" id="ARBA00007261"/>
    </source>
</evidence>
<keyword evidence="5" id="KW-0378">Hydrolase</keyword>
<evidence type="ECO:0000256" key="1">
    <source>
        <dbReference type="ARBA" id="ARBA00001947"/>
    </source>
</evidence>
<reference evidence="11 12" key="1">
    <citation type="submission" date="2016-08" db="EMBL/GenBank/DDBJ databases">
        <authorList>
            <person name="Seilhamer J.J."/>
        </authorList>
    </citation>
    <scope>NUCLEOTIDE SEQUENCE [LARGE SCALE GENOMIC DNA]</scope>
    <source>
        <strain evidence="11 12">DX4</strain>
    </source>
</reference>
<dbReference type="RefSeq" id="WP_069377646.1">
    <property type="nucleotide sequence ID" value="NZ_CP017141.1"/>
</dbReference>
<dbReference type="GO" id="GO:0046872">
    <property type="term" value="F:metal ion binding"/>
    <property type="evidence" value="ECO:0007669"/>
    <property type="project" value="UniProtKB-KW"/>
</dbReference>
<dbReference type="GO" id="GO:0004222">
    <property type="term" value="F:metalloendopeptidase activity"/>
    <property type="evidence" value="ECO:0007669"/>
    <property type="project" value="InterPro"/>
</dbReference>
<dbReference type="EMBL" id="CP017141">
    <property type="protein sequence ID" value="AOM75949.1"/>
    <property type="molecule type" value="Genomic_DNA"/>
</dbReference>
<dbReference type="Proteomes" id="UP000094313">
    <property type="component" value="Chromosome"/>
</dbReference>
<dbReference type="Pfam" id="PF05193">
    <property type="entry name" value="Peptidase_M16_C"/>
    <property type="match status" value="2"/>
</dbReference>
<dbReference type="InterPro" id="IPR050626">
    <property type="entry name" value="Peptidase_M16"/>
</dbReference>
<evidence type="ECO:0000259" key="10">
    <source>
        <dbReference type="Pfam" id="PF05193"/>
    </source>
</evidence>
<dbReference type="KEGG" id="psty:BFS30_01435"/>
<sequence length="933" mass="106807">MNKKTSYINLIILFTLVSTYYTAIAQSIPLEPRLRTGKLSNGLTYYLLHNDKPKGRADFYLVQKVGSVLEEENQRGLAHFLEHMAFNGTKHFPGKTLISELEKKGIRFGSNINASTGYDETIYRLTDIPINTQGIVDTALLVLYDWSGFIDNNDKDIDEERGIVREEWRTRSTGSIRVLENGIFPIIYAISPYANRIPIGTMEVVNNFKVQQLKEYYYKWYRPDLQAVIVVGDIDVQQIEIKLKKLFNTIPKHKNPSIRPEFNIPDNKTPIVAIATDPELADININVYWKLQNDPIGHKSTPDYYKIKMINKGIGNILMNRFSQLSSEAKSTYMGVNAIVDDFFVASGRQALSVSGMPRNKDSTAVALKGLLTEVERVKRFGFTEQELKIYKDNTLRLLEGEYNGRSKRENFEYVLKCIANFTKNEPFANADWEYQQGKELIASLKLQELNTMVQSLLGDTNMVITITGPQQQKVLPDKQGVLTIWETIKHLELQPYVAKSIRKIDPLPSIEVKGGKVVKTEQEPFGFVQWTLSNGAKVQFKKTDEKDGDLYIWGYSPGGLSVLNTSDLPSGLAMNSIINLGGLTDPERKASLTFKVDSYNETLGGKTSNLKNPEVFFKLLYLKMTRIEEQTEVFEKYIESKRNELSKLLSNPKTIYMDTLNSIMNDHHPRALISLNEVKTLDKVDYDKIIRIYKERFGNAADFTFFITGNVKIDSIKLMVEKYIGSLPTLNIQEKMIDHYASPPKRNFKKHFKTLMKIPQSTVTIGYTGKMVMNVENQMMMEYLRGVLKLVYTEKMREKEGSTYGVGVYADIYNFPVGNFIFQIVFDTDPSKKEKLLQIVYDEIHEIITHGPAIENLTKVKQNLLEIYKQDSSQQKNAYYWIDKAWMLNVYGLDGGLDYEKMVLSVTPKNVQKFAKHIFNPENAIEIIMDPE</sequence>
<dbReference type="AlphaFoldDB" id="A0A1D7QBI2"/>
<dbReference type="SUPFAM" id="SSF63411">
    <property type="entry name" value="LuxS/MPP-like metallohydrolase"/>
    <property type="match status" value="4"/>
</dbReference>
<evidence type="ECO:0008006" key="13">
    <source>
        <dbReference type="Google" id="ProtNLM"/>
    </source>
</evidence>
<dbReference type="GO" id="GO:0006508">
    <property type="term" value="P:proteolysis"/>
    <property type="evidence" value="ECO:0007669"/>
    <property type="project" value="UniProtKB-KW"/>
</dbReference>
<evidence type="ECO:0000256" key="3">
    <source>
        <dbReference type="ARBA" id="ARBA00022670"/>
    </source>
</evidence>
<dbReference type="Gene3D" id="3.30.830.10">
    <property type="entry name" value="Metalloenzyme, LuxS/M16 peptidase-like"/>
    <property type="match status" value="4"/>
</dbReference>
<dbReference type="InterPro" id="IPR007863">
    <property type="entry name" value="Peptidase_M16_C"/>
</dbReference>
<evidence type="ECO:0000313" key="12">
    <source>
        <dbReference type="Proteomes" id="UP000094313"/>
    </source>
</evidence>
<evidence type="ECO:0000256" key="8">
    <source>
        <dbReference type="RuleBase" id="RU004447"/>
    </source>
</evidence>
<evidence type="ECO:0000259" key="9">
    <source>
        <dbReference type="Pfam" id="PF00675"/>
    </source>
</evidence>
<evidence type="ECO:0000256" key="7">
    <source>
        <dbReference type="ARBA" id="ARBA00023049"/>
    </source>
</evidence>
<feature type="domain" description="Peptidase M16 C-terminal" evidence="10">
    <location>
        <begin position="208"/>
        <end position="393"/>
    </location>
</feature>
<dbReference type="Pfam" id="PF00675">
    <property type="entry name" value="Peptidase_M16"/>
    <property type="match status" value="1"/>
</dbReference>
<keyword evidence="7" id="KW-0482">Metalloprotease</keyword>
<keyword evidence="12" id="KW-1185">Reference proteome</keyword>
<proteinExistence type="inferred from homology"/>
<organism evidence="11 12">
    <name type="scientific">Pedobacter steynii</name>
    <dbReference type="NCBI Taxonomy" id="430522"/>
    <lineage>
        <taxon>Bacteria</taxon>
        <taxon>Pseudomonadati</taxon>
        <taxon>Bacteroidota</taxon>
        <taxon>Sphingobacteriia</taxon>
        <taxon>Sphingobacteriales</taxon>
        <taxon>Sphingobacteriaceae</taxon>
        <taxon>Pedobacter</taxon>
    </lineage>
</organism>
<evidence type="ECO:0000256" key="6">
    <source>
        <dbReference type="ARBA" id="ARBA00022833"/>
    </source>
</evidence>
<evidence type="ECO:0000256" key="5">
    <source>
        <dbReference type="ARBA" id="ARBA00022801"/>
    </source>
</evidence>
<name>A0A1D7QBI2_9SPHI</name>
<dbReference type="PANTHER" id="PTHR43690:SF17">
    <property type="entry name" value="PROTEIN YHJJ"/>
    <property type="match status" value="1"/>
</dbReference>
<dbReference type="InterPro" id="IPR011249">
    <property type="entry name" value="Metalloenz_LuxS/M16"/>
</dbReference>
<comment type="cofactor">
    <cofactor evidence="1">
        <name>Zn(2+)</name>
        <dbReference type="ChEBI" id="CHEBI:29105"/>
    </cofactor>
</comment>
<dbReference type="OrthoDB" id="9811314at2"/>
<evidence type="ECO:0000313" key="11">
    <source>
        <dbReference type="EMBL" id="AOM75949.1"/>
    </source>
</evidence>
<dbReference type="PROSITE" id="PS00143">
    <property type="entry name" value="INSULINASE"/>
    <property type="match status" value="1"/>
</dbReference>
<feature type="domain" description="Peptidase M16 C-terminal" evidence="10">
    <location>
        <begin position="685"/>
        <end position="865"/>
    </location>
</feature>
<gene>
    <name evidence="11" type="ORF">BFS30_01435</name>
</gene>